<reference evidence="8" key="2">
    <citation type="submission" date="2020-09" db="EMBL/GenBank/DDBJ databases">
        <authorList>
            <person name="Sun Q."/>
            <person name="Sedlacek I."/>
        </authorList>
    </citation>
    <scope>NUCLEOTIDE SEQUENCE</scope>
    <source>
        <strain evidence="8">CCM 7905</strain>
    </source>
</reference>
<dbReference type="PANTHER" id="PTHR42749:SF1">
    <property type="entry name" value="CELL SHAPE-DETERMINING PROTEIN MREB"/>
    <property type="match status" value="1"/>
</dbReference>
<evidence type="ECO:0000256" key="6">
    <source>
        <dbReference type="SAM" id="MobiDB-lite"/>
    </source>
</evidence>
<feature type="transmembrane region" description="Helical" evidence="7">
    <location>
        <begin position="487"/>
        <end position="507"/>
    </location>
</feature>
<feature type="compositionally biased region" description="Low complexity" evidence="6">
    <location>
        <begin position="558"/>
        <end position="567"/>
    </location>
</feature>
<dbReference type="EMBL" id="BMCU01000007">
    <property type="protein sequence ID" value="GGG28182.1"/>
    <property type="molecule type" value="Genomic_DNA"/>
</dbReference>
<proteinExistence type="inferred from homology"/>
<dbReference type="InterPro" id="IPR013126">
    <property type="entry name" value="Hsp_70_fam"/>
</dbReference>
<evidence type="ECO:0000256" key="1">
    <source>
        <dbReference type="ARBA" id="ARBA00007381"/>
    </source>
</evidence>
<keyword evidence="7" id="KW-0812">Transmembrane</keyword>
<evidence type="ECO:0000256" key="3">
    <source>
        <dbReference type="ARBA" id="ARBA00022840"/>
    </source>
</evidence>
<reference evidence="8" key="1">
    <citation type="journal article" date="2014" name="Int. J. Syst. Evol. Microbiol.">
        <title>Complete genome sequence of Corynebacterium casei LMG S-19264T (=DSM 44701T), isolated from a smear-ripened cheese.</title>
        <authorList>
            <consortium name="US DOE Joint Genome Institute (JGI-PGF)"/>
            <person name="Walter F."/>
            <person name="Albersmeier A."/>
            <person name="Kalinowski J."/>
            <person name="Ruckert C."/>
        </authorList>
    </citation>
    <scope>NUCLEOTIDE SEQUENCE</scope>
    <source>
        <strain evidence="8">CCM 7905</strain>
    </source>
</reference>
<keyword evidence="9" id="KW-1185">Reference proteome</keyword>
<dbReference type="InterPro" id="IPR018181">
    <property type="entry name" value="Heat_shock_70_CS"/>
</dbReference>
<dbReference type="GO" id="GO:0140662">
    <property type="term" value="F:ATP-dependent protein folding chaperone"/>
    <property type="evidence" value="ECO:0007669"/>
    <property type="project" value="InterPro"/>
</dbReference>
<keyword evidence="3" id="KW-0067">ATP-binding</keyword>
<feature type="region of interest" description="Disordered" evidence="6">
    <location>
        <begin position="511"/>
        <end position="587"/>
    </location>
</feature>
<dbReference type="SUPFAM" id="SSF53067">
    <property type="entry name" value="Actin-like ATPase domain"/>
    <property type="match status" value="1"/>
</dbReference>
<feature type="compositionally biased region" description="Pro residues" evidence="6">
    <location>
        <begin position="547"/>
        <end position="557"/>
    </location>
</feature>
<feature type="region of interest" description="Disordered" evidence="6">
    <location>
        <begin position="413"/>
        <end position="485"/>
    </location>
</feature>
<accession>A0A917LIF0</accession>
<gene>
    <name evidence="8" type="ORF">GCM10007304_47510</name>
</gene>
<evidence type="ECO:0000256" key="2">
    <source>
        <dbReference type="ARBA" id="ARBA00022741"/>
    </source>
</evidence>
<dbReference type="PANTHER" id="PTHR42749">
    <property type="entry name" value="CELL SHAPE-DETERMINING PROTEIN MREB"/>
    <property type="match status" value="1"/>
</dbReference>
<keyword evidence="2" id="KW-0547">Nucleotide-binding</keyword>
<evidence type="ECO:0000256" key="4">
    <source>
        <dbReference type="ARBA" id="ARBA00023016"/>
    </source>
</evidence>
<keyword evidence="4" id="KW-0346">Stress response</keyword>
<feature type="region of interest" description="Disordered" evidence="6">
    <location>
        <begin position="357"/>
        <end position="392"/>
    </location>
</feature>
<keyword evidence="7" id="KW-0472">Membrane</keyword>
<dbReference type="PROSITE" id="PS01036">
    <property type="entry name" value="HSP70_3"/>
    <property type="match status" value="1"/>
</dbReference>
<evidence type="ECO:0000313" key="8">
    <source>
        <dbReference type="EMBL" id="GGG28182.1"/>
    </source>
</evidence>
<sequence length="610" mass="62708">MGTSAVRLARPNADLRLGTTAVFQHRAIDTTFDEAEQLAAESIGVEMSDGADRNNIAATGVAYRDDVQAGAMAQAMARQHIANYRLIPEVHAALRFLHSSGELAGVGTVGLYDLGSSGLSVSIVDLGTGEIVATERSLDVGGNMFDALIRDNQLGRQQGIFGDVDARDFEIRCRTAKEQLSDSGAVCLPGSGGLILLSREAFEAMIAVPVENSARMVKDLIDRSGRTVDALVLVGGGSNIPLVRDTLGSWTGLRLITPDEPELVAAKGAALLATPVESATNGHASVPTNGHAAVPTNGHAPVPTNGHVPVQTNGHAAVQTNGHAPVPTNHHARVPTNDLTQVPTNDLTQVPTNGHVPVPTNDHAQVPTNNSTPVPTNEHAEFENRAPQKVPYDPLKDPLPTEQIAYSEAPAAPTEAYAVDGRGNAPSEVDAVEPRTQSPAPASETPRNRTAEPDVRPVSDPRSANVPSWLTGSPDGRAATAPKRSRVPVVAAVVLAVIAAIGLALGYGGTRESETSVQTPATTDAPAAPSTAVTTTNPPLTTTAPSTVPPTTTPAPAPVEVAPPASNNGGGGGGGNAPAPAPAPPPLIPGLPEFTLPNIVLPPLPVIPGF</sequence>
<evidence type="ECO:0008006" key="10">
    <source>
        <dbReference type="Google" id="ProtNLM"/>
    </source>
</evidence>
<feature type="compositionally biased region" description="Polar residues" evidence="6">
    <location>
        <begin position="362"/>
        <end position="375"/>
    </location>
</feature>
<dbReference type="GO" id="GO:0005524">
    <property type="term" value="F:ATP binding"/>
    <property type="evidence" value="ECO:0007669"/>
    <property type="project" value="UniProtKB-KW"/>
</dbReference>
<comment type="caution">
    <text evidence="8">The sequence shown here is derived from an EMBL/GenBank/DDBJ whole genome shotgun (WGS) entry which is preliminary data.</text>
</comment>
<dbReference type="Pfam" id="PF00012">
    <property type="entry name" value="HSP70"/>
    <property type="match status" value="1"/>
</dbReference>
<comment type="similarity">
    <text evidence="1">Belongs to the heat shock protein 70 family.</text>
</comment>
<dbReference type="InterPro" id="IPR043129">
    <property type="entry name" value="ATPase_NBD"/>
</dbReference>
<dbReference type="AlphaFoldDB" id="A0A917LIF0"/>
<protein>
    <recommendedName>
        <fullName evidence="10">Molecular chaperone</fullName>
    </recommendedName>
</protein>
<evidence type="ECO:0000313" key="9">
    <source>
        <dbReference type="Proteomes" id="UP000654257"/>
    </source>
</evidence>
<keyword evidence="5" id="KW-0143">Chaperone</keyword>
<dbReference type="Gene3D" id="3.90.640.10">
    <property type="entry name" value="Actin, Chain A, domain 4"/>
    <property type="match status" value="1"/>
</dbReference>
<dbReference type="Proteomes" id="UP000654257">
    <property type="component" value="Unassembled WGS sequence"/>
</dbReference>
<feature type="compositionally biased region" description="Low complexity" evidence="6">
    <location>
        <begin position="519"/>
        <end position="546"/>
    </location>
</feature>
<evidence type="ECO:0000256" key="5">
    <source>
        <dbReference type="ARBA" id="ARBA00023186"/>
    </source>
</evidence>
<evidence type="ECO:0000256" key="7">
    <source>
        <dbReference type="SAM" id="Phobius"/>
    </source>
</evidence>
<name>A0A917LIF0_9NOCA</name>
<organism evidence="8 9">
    <name type="scientific">Rhodococcoides trifolii</name>
    <dbReference type="NCBI Taxonomy" id="908250"/>
    <lineage>
        <taxon>Bacteria</taxon>
        <taxon>Bacillati</taxon>
        <taxon>Actinomycetota</taxon>
        <taxon>Actinomycetes</taxon>
        <taxon>Mycobacteriales</taxon>
        <taxon>Nocardiaceae</taxon>
        <taxon>Rhodococcoides</taxon>
    </lineage>
</organism>
<keyword evidence="7" id="KW-1133">Transmembrane helix</keyword>
<feature type="compositionally biased region" description="Basic and acidic residues" evidence="6">
    <location>
        <begin position="446"/>
        <end position="459"/>
    </location>
</feature>
<dbReference type="Gene3D" id="3.30.420.40">
    <property type="match status" value="2"/>
</dbReference>